<evidence type="ECO:0000313" key="3">
    <source>
        <dbReference type="Proteomes" id="UP000319342"/>
    </source>
</evidence>
<reference evidence="2 3" key="1">
    <citation type="submission" date="2019-02" db="EMBL/GenBank/DDBJ databases">
        <title>Deep-cultivation of Planctomycetes and their phenomic and genomic characterization uncovers novel biology.</title>
        <authorList>
            <person name="Wiegand S."/>
            <person name="Jogler M."/>
            <person name="Boedeker C."/>
            <person name="Pinto D."/>
            <person name="Vollmers J."/>
            <person name="Rivas-Marin E."/>
            <person name="Kohn T."/>
            <person name="Peeters S.H."/>
            <person name="Heuer A."/>
            <person name="Rast P."/>
            <person name="Oberbeckmann S."/>
            <person name="Bunk B."/>
            <person name="Jeske O."/>
            <person name="Meyerdierks A."/>
            <person name="Storesund J.E."/>
            <person name="Kallscheuer N."/>
            <person name="Luecker S."/>
            <person name="Lage O.M."/>
            <person name="Pohl T."/>
            <person name="Merkel B.J."/>
            <person name="Hornburger P."/>
            <person name="Mueller R.-W."/>
            <person name="Bruemmer F."/>
            <person name="Labrenz M."/>
            <person name="Spormann A.M."/>
            <person name="Op den Camp H."/>
            <person name="Overmann J."/>
            <person name="Amann R."/>
            <person name="Jetten M.S.M."/>
            <person name="Mascher T."/>
            <person name="Medema M.H."/>
            <person name="Devos D.P."/>
            <person name="Kaster A.-K."/>
            <person name="Ovreas L."/>
            <person name="Rohde M."/>
            <person name="Galperin M.Y."/>
            <person name="Jogler C."/>
        </authorList>
    </citation>
    <scope>NUCLEOTIDE SEQUENCE [LARGE SCALE GENOMIC DNA]</scope>
    <source>
        <strain evidence="2 3">Pla163</strain>
    </source>
</reference>
<keyword evidence="3" id="KW-1185">Reference proteome</keyword>
<gene>
    <name evidence="2" type="ORF">Pla163_10240</name>
</gene>
<evidence type="ECO:0000256" key="1">
    <source>
        <dbReference type="SAM" id="SignalP"/>
    </source>
</evidence>
<organism evidence="2 3">
    <name type="scientific">Rohdeia mirabilis</name>
    <dbReference type="NCBI Taxonomy" id="2528008"/>
    <lineage>
        <taxon>Bacteria</taxon>
        <taxon>Pseudomonadati</taxon>
        <taxon>Planctomycetota</taxon>
        <taxon>Planctomycetia</taxon>
        <taxon>Planctomycetia incertae sedis</taxon>
        <taxon>Rohdeia</taxon>
    </lineage>
</organism>
<dbReference type="OrthoDB" id="9785233at2"/>
<name>A0A518CXG5_9BACT</name>
<evidence type="ECO:0008006" key="4">
    <source>
        <dbReference type="Google" id="ProtNLM"/>
    </source>
</evidence>
<accession>A0A518CXG5</accession>
<proteinExistence type="predicted"/>
<dbReference type="RefSeq" id="WP_145184506.1">
    <property type="nucleotide sequence ID" value="NZ_CP036290.1"/>
</dbReference>
<feature type="signal peptide" evidence="1">
    <location>
        <begin position="1"/>
        <end position="21"/>
    </location>
</feature>
<evidence type="ECO:0000313" key="2">
    <source>
        <dbReference type="EMBL" id="QDU83923.1"/>
    </source>
</evidence>
<dbReference type="Proteomes" id="UP000319342">
    <property type="component" value="Chromosome"/>
</dbReference>
<protein>
    <recommendedName>
        <fullName evidence="4">FlgD Ig-like domain-containing protein</fullName>
    </recommendedName>
</protein>
<sequence length="259" mass="27375" precursor="true">MKLRVTALLATLVALAPVASAQLNTTVGPATVPLGGELSITFSNDTPSLNGVSMSWLRVRDANNVIVYSDTNFELAATIGPWGWTGFTWDLEGDNGQPLPPGTYRAEVKSDFGLTSTFHRFSIVDGAAGLVFEGTPVLYGPFGTGLSERNFYLQSPNDPGAFYFLLGSFTSAVGVPTCNGTFPLDPDALFVQTLTPGAIFTKSLGTLNGQGRSRAPRFPIPQDPSFIGIDVEAAFVVLDPLAACPVVRISNVHSMTIVG</sequence>
<keyword evidence="1" id="KW-0732">Signal</keyword>
<dbReference type="AlphaFoldDB" id="A0A518CXG5"/>
<feature type="chain" id="PRO_5022070080" description="FlgD Ig-like domain-containing protein" evidence="1">
    <location>
        <begin position="22"/>
        <end position="259"/>
    </location>
</feature>
<dbReference type="EMBL" id="CP036290">
    <property type="protein sequence ID" value="QDU83923.1"/>
    <property type="molecule type" value="Genomic_DNA"/>
</dbReference>
<dbReference type="Gene3D" id="2.60.40.4070">
    <property type="match status" value="1"/>
</dbReference>